<sequence>MAEFSAQEFEGDVLAGAMARLGVASRKNFSDDTGSGGSGGSGKDSSDADSGGSEYSYKVAIIGPGGPGGAMLRHLKDLGDVETVLIACDGRGGIIRHSSPVGPIRGTSGTTYANAYFGPGAAFAAMVPRFFFFYALSLCGQKGGRRVANANFDNQGKCTIDLEDAEGNESKIELQFNRDGSLNV</sequence>
<proteinExistence type="predicted"/>
<feature type="region of interest" description="Disordered" evidence="1">
    <location>
        <begin position="27"/>
        <end position="51"/>
    </location>
</feature>
<protein>
    <submittedName>
        <fullName evidence="2">Uncharacterized protein</fullName>
    </submittedName>
</protein>
<keyword evidence="3" id="KW-1185">Reference proteome</keyword>
<evidence type="ECO:0000313" key="3">
    <source>
        <dbReference type="Proteomes" id="UP000002630"/>
    </source>
</evidence>
<dbReference type="Proteomes" id="UP000002630">
    <property type="component" value="Unassembled WGS sequence"/>
</dbReference>
<dbReference type="InParanoid" id="D7FS34"/>
<name>D7FS34_ECTSI</name>
<evidence type="ECO:0000256" key="1">
    <source>
        <dbReference type="SAM" id="MobiDB-lite"/>
    </source>
</evidence>
<accession>D7FS34</accession>
<dbReference type="EMBL" id="FN649760">
    <property type="protein sequence ID" value="CBJ30975.1"/>
    <property type="molecule type" value="Genomic_DNA"/>
</dbReference>
<evidence type="ECO:0000313" key="2">
    <source>
        <dbReference type="EMBL" id="CBJ30975.1"/>
    </source>
</evidence>
<organism evidence="2 3">
    <name type="scientific">Ectocarpus siliculosus</name>
    <name type="common">Brown alga</name>
    <name type="synonym">Conferva siliculosa</name>
    <dbReference type="NCBI Taxonomy" id="2880"/>
    <lineage>
        <taxon>Eukaryota</taxon>
        <taxon>Sar</taxon>
        <taxon>Stramenopiles</taxon>
        <taxon>Ochrophyta</taxon>
        <taxon>PX clade</taxon>
        <taxon>Phaeophyceae</taxon>
        <taxon>Ectocarpales</taxon>
        <taxon>Ectocarpaceae</taxon>
        <taxon>Ectocarpus</taxon>
    </lineage>
</organism>
<gene>
    <name evidence="2" type="ORF">Esi_0227_0017</name>
</gene>
<reference evidence="2 3" key="1">
    <citation type="journal article" date="2010" name="Nature">
        <title>The Ectocarpus genome and the independent evolution of multicellularity in brown algae.</title>
        <authorList>
            <person name="Cock J.M."/>
            <person name="Sterck L."/>
            <person name="Rouze P."/>
            <person name="Scornet D."/>
            <person name="Allen A.E."/>
            <person name="Amoutzias G."/>
            <person name="Anthouard V."/>
            <person name="Artiguenave F."/>
            <person name="Aury J.M."/>
            <person name="Badger J.H."/>
            <person name="Beszteri B."/>
            <person name="Billiau K."/>
            <person name="Bonnet E."/>
            <person name="Bothwell J.H."/>
            <person name="Bowler C."/>
            <person name="Boyen C."/>
            <person name="Brownlee C."/>
            <person name="Carrano C.J."/>
            <person name="Charrier B."/>
            <person name="Cho G.Y."/>
            <person name="Coelho S.M."/>
            <person name="Collen J."/>
            <person name="Corre E."/>
            <person name="Da Silva C."/>
            <person name="Delage L."/>
            <person name="Delaroque N."/>
            <person name="Dittami S.M."/>
            <person name="Doulbeau S."/>
            <person name="Elias M."/>
            <person name="Farnham G."/>
            <person name="Gachon C.M."/>
            <person name="Gschloessl B."/>
            <person name="Heesch S."/>
            <person name="Jabbari K."/>
            <person name="Jubin C."/>
            <person name="Kawai H."/>
            <person name="Kimura K."/>
            <person name="Kloareg B."/>
            <person name="Kupper F.C."/>
            <person name="Lang D."/>
            <person name="Le Bail A."/>
            <person name="Leblanc C."/>
            <person name="Lerouge P."/>
            <person name="Lohr M."/>
            <person name="Lopez P.J."/>
            <person name="Martens C."/>
            <person name="Maumus F."/>
            <person name="Michel G."/>
            <person name="Miranda-Saavedra D."/>
            <person name="Morales J."/>
            <person name="Moreau H."/>
            <person name="Motomura T."/>
            <person name="Nagasato C."/>
            <person name="Napoli C.A."/>
            <person name="Nelson D.R."/>
            <person name="Nyvall-Collen P."/>
            <person name="Peters A.F."/>
            <person name="Pommier C."/>
            <person name="Potin P."/>
            <person name="Poulain J."/>
            <person name="Quesneville H."/>
            <person name="Read B."/>
            <person name="Rensing S.A."/>
            <person name="Ritter A."/>
            <person name="Rousvoal S."/>
            <person name="Samanta M."/>
            <person name="Samson G."/>
            <person name="Schroeder D.C."/>
            <person name="Segurens B."/>
            <person name="Strittmatter M."/>
            <person name="Tonon T."/>
            <person name="Tregear J.W."/>
            <person name="Valentin K."/>
            <person name="von Dassow P."/>
            <person name="Yamagishi T."/>
            <person name="Van de Peer Y."/>
            <person name="Wincker P."/>
        </authorList>
    </citation>
    <scope>NUCLEOTIDE SEQUENCE [LARGE SCALE GENOMIC DNA]</scope>
    <source>
        <strain evidence="3">Ec32 / CCAP1310/4</strain>
    </source>
</reference>
<dbReference type="AlphaFoldDB" id="D7FS34"/>